<name>A0A7J0EF29_9ERIC</name>
<evidence type="ECO:0000256" key="1">
    <source>
        <dbReference type="SAM" id="MobiDB-lite"/>
    </source>
</evidence>
<keyword evidence="3" id="KW-1185">Reference proteome</keyword>
<sequence>MCFLEAIQAREVLVDYSEMTQESGHVAAMGRLEATQVWKQRLHRSGRNFEARAPLNFSHPHPPARAPLTGGGR</sequence>
<organism evidence="2 3">
    <name type="scientific">Actinidia rufa</name>
    <dbReference type="NCBI Taxonomy" id="165716"/>
    <lineage>
        <taxon>Eukaryota</taxon>
        <taxon>Viridiplantae</taxon>
        <taxon>Streptophyta</taxon>
        <taxon>Embryophyta</taxon>
        <taxon>Tracheophyta</taxon>
        <taxon>Spermatophyta</taxon>
        <taxon>Magnoliopsida</taxon>
        <taxon>eudicotyledons</taxon>
        <taxon>Gunneridae</taxon>
        <taxon>Pentapetalae</taxon>
        <taxon>asterids</taxon>
        <taxon>Ericales</taxon>
        <taxon>Actinidiaceae</taxon>
        <taxon>Actinidia</taxon>
    </lineage>
</organism>
<accession>A0A7J0EF29</accession>
<dbReference type="EMBL" id="BJWL01000003">
    <property type="protein sequence ID" value="GFY85094.1"/>
    <property type="molecule type" value="Genomic_DNA"/>
</dbReference>
<dbReference type="AlphaFoldDB" id="A0A7J0EF29"/>
<proteinExistence type="predicted"/>
<reference evidence="2 3" key="1">
    <citation type="submission" date="2019-07" db="EMBL/GenBank/DDBJ databases">
        <title>De Novo Assembly of kiwifruit Actinidia rufa.</title>
        <authorList>
            <person name="Sugita-Konishi S."/>
            <person name="Sato K."/>
            <person name="Mori E."/>
            <person name="Abe Y."/>
            <person name="Kisaki G."/>
            <person name="Hamano K."/>
            <person name="Suezawa K."/>
            <person name="Otani M."/>
            <person name="Fukuda T."/>
            <person name="Manabe T."/>
            <person name="Gomi K."/>
            <person name="Tabuchi M."/>
            <person name="Akimitsu K."/>
            <person name="Kataoka I."/>
        </authorList>
    </citation>
    <scope>NUCLEOTIDE SEQUENCE [LARGE SCALE GENOMIC DNA]</scope>
    <source>
        <strain evidence="3">cv. Fuchu</strain>
    </source>
</reference>
<dbReference type="Proteomes" id="UP000585474">
    <property type="component" value="Unassembled WGS sequence"/>
</dbReference>
<evidence type="ECO:0000313" key="2">
    <source>
        <dbReference type="EMBL" id="GFY85094.1"/>
    </source>
</evidence>
<gene>
    <name evidence="2" type="ORF">Acr_03g0018680</name>
</gene>
<protein>
    <submittedName>
        <fullName evidence="2">Uncharacterized protein</fullName>
    </submittedName>
</protein>
<comment type="caution">
    <text evidence="2">The sequence shown here is derived from an EMBL/GenBank/DDBJ whole genome shotgun (WGS) entry which is preliminary data.</text>
</comment>
<evidence type="ECO:0000313" key="3">
    <source>
        <dbReference type="Proteomes" id="UP000585474"/>
    </source>
</evidence>
<feature type="region of interest" description="Disordered" evidence="1">
    <location>
        <begin position="51"/>
        <end position="73"/>
    </location>
</feature>